<evidence type="ECO:0000259" key="1">
    <source>
        <dbReference type="Pfam" id="PF01425"/>
    </source>
</evidence>
<dbReference type="Pfam" id="PF01425">
    <property type="entry name" value="Amidase"/>
    <property type="match status" value="1"/>
</dbReference>
<dbReference type="Proteomes" id="UP000198767">
    <property type="component" value="Unassembled WGS sequence"/>
</dbReference>
<evidence type="ECO:0000313" key="2">
    <source>
        <dbReference type="EMBL" id="SCZ64632.1"/>
    </source>
</evidence>
<dbReference type="SUPFAM" id="SSF75304">
    <property type="entry name" value="Amidase signature (AS) enzymes"/>
    <property type="match status" value="1"/>
</dbReference>
<dbReference type="AlphaFoldDB" id="A0A1G5QSB7"/>
<dbReference type="InterPro" id="IPR036928">
    <property type="entry name" value="AS_sf"/>
</dbReference>
<protein>
    <submittedName>
        <fullName evidence="2">Amidase</fullName>
    </submittedName>
</protein>
<dbReference type="Gene3D" id="3.90.1300.10">
    <property type="entry name" value="Amidase signature (AS) domain"/>
    <property type="match status" value="1"/>
</dbReference>
<dbReference type="PANTHER" id="PTHR46310:SF7">
    <property type="entry name" value="AMIDASE 1"/>
    <property type="match status" value="1"/>
</dbReference>
<keyword evidence="3" id="KW-1185">Reference proteome</keyword>
<dbReference type="InterPro" id="IPR020556">
    <property type="entry name" value="Amidase_CS"/>
</dbReference>
<sequence>MHLDADMTDPLNAWCHYPQVKPEPAPKGPLSGKTLAVKDIFPVAGYPSGWGQPTRLTKAGIEQKTHIEVQKLIDAGAACLGKSQCEELCYSLMGINKHYGAPINTRAPERLTGGSSSGSAALVAGGAVDIATASDTAGSVRAPASFCGLVGLRPSHGVLSLKDTMPLAPSFDVFGWYAKDIRTYATVADILLAKQKASKPLSRLICVENIADLLAGEAERNAFAEASKAVKAYFTANTTHSLPDGFFENAAEAFKIIQGYEAAQALGPWVLENKPDLETAIQERFDFGAKISTTDVQKATTRRADIGHILADLLGSDGVLLLPTVPSCAPLRSTIAPELNKFRTAMLRLLCLSGLSKMPQITLPLGHVHGAPFGISLLAPMGHDRALITTAREILDAATHPNQNA</sequence>
<dbReference type="RefSeq" id="WP_090218677.1">
    <property type="nucleotide sequence ID" value="NZ_FMWG01000005.1"/>
</dbReference>
<organism evidence="2 3">
    <name type="scientific">Epibacterium ulvae</name>
    <dbReference type="NCBI Taxonomy" id="1156985"/>
    <lineage>
        <taxon>Bacteria</taxon>
        <taxon>Pseudomonadati</taxon>
        <taxon>Pseudomonadota</taxon>
        <taxon>Alphaproteobacteria</taxon>
        <taxon>Rhodobacterales</taxon>
        <taxon>Roseobacteraceae</taxon>
        <taxon>Epibacterium</taxon>
    </lineage>
</organism>
<dbReference type="NCBIfam" id="NF006169">
    <property type="entry name" value="PRK08310.1"/>
    <property type="match status" value="1"/>
</dbReference>
<dbReference type="InterPro" id="IPR023631">
    <property type="entry name" value="Amidase_dom"/>
</dbReference>
<dbReference type="STRING" id="1156985.SAMN04488118_105280"/>
<dbReference type="PANTHER" id="PTHR46310">
    <property type="entry name" value="AMIDASE 1"/>
    <property type="match status" value="1"/>
</dbReference>
<name>A0A1G5QSB7_9RHOB</name>
<feature type="domain" description="Amidase" evidence="1">
    <location>
        <begin position="25"/>
        <end position="200"/>
    </location>
</feature>
<proteinExistence type="predicted"/>
<gene>
    <name evidence="2" type="ORF">SAMN04488118_105280</name>
</gene>
<accession>A0A1G5QSB7</accession>
<evidence type="ECO:0000313" key="3">
    <source>
        <dbReference type="Proteomes" id="UP000198767"/>
    </source>
</evidence>
<dbReference type="OrthoDB" id="9777859at2"/>
<reference evidence="2 3" key="1">
    <citation type="submission" date="2016-10" db="EMBL/GenBank/DDBJ databases">
        <authorList>
            <person name="de Groot N.N."/>
        </authorList>
    </citation>
    <scope>NUCLEOTIDE SEQUENCE [LARGE SCALE GENOMIC DNA]</scope>
    <source>
        <strain evidence="2 3">U95</strain>
    </source>
</reference>
<dbReference type="EMBL" id="FMWG01000005">
    <property type="protein sequence ID" value="SCZ64632.1"/>
    <property type="molecule type" value="Genomic_DNA"/>
</dbReference>
<dbReference type="PROSITE" id="PS00571">
    <property type="entry name" value="AMIDASES"/>
    <property type="match status" value="1"/>
</dbReference>